<dbReference type="SUPFAM" id="SSF54593">
    <property type="entry name" value="Glyoxalase/Bleomycin resistance protein/Dihydroxybiphenyl dioxygenase"/>
    <property type="match status" value="2"/>
</dbReference>
<dbReference type="EC" id="1.13.11.2" evidence="3"/>
<keyword evidence="3" id="KW-0560">Oxidoreductase</keyword>
<dbReference type="Proteomes" id="UP000006242">
    <property type="component" value="Unassembled WGS sequence"/>
</dbReference>
<protein>
    <submittedName>
        <fullName evidence="3">Catechol 23-dioxygenase protein</fullName>
        <ecNumber evidence="3">1.13.11.2</ecNumber>
    </submittedName>
</protein>
<dbReference type="GO" id="GO:0004462">
    <property type="term" value="F:lactoylglutathione lyase activity"/>
    <property type="evidence" value="ECO:0007669"/>
    <property type="project" value="InterPro"/>
</dbReference>
<dbReference type="RefSeq" id="WP_006915563.1">
    <property type="nucleotide sequence ID" value="NZ_AFNV02000009.1"/>
</dbReference>
<dbReference type="Gene3D" id="3.10.180.10">
    <property type="entry name" value="2,3-Dihydroxybiphenyl 1,2-Dioxygenase, domain 1"/>
    <property type="match status" value="2"/>
</dbReference>
<dbReference type="InterPro" id="IPR029068">
    <property type="entry name" value="Glyas_Bleomycin-R_OHBP_Dase"/>
</dbReference>
<dbReference type="PANTHER" id="PTHR43279:SF1">
    <property type="entry name" value="CATECHOL-2,3-DIOXYGENASE"/>
    <property type="match status" value="1"/>
</dbReference>
<dbReference type="AlphaFoldDB" id="U2EMQ2"/>
<dbReference type="PROSITE" id="PS00934">
    <property type="entry name" value="GLYOXALASE_I_1"/>
    <property type="match status" value="1"/>
</dbReference>
<organism evidence="3 4">
    <name type="scientific">Salinisphaera shabanensis E1L3A</name>
    <dbReference type="NCBI Taxonomy" id="1033802"/>
    <lineage>
        <taxon>Bacteria</taxon>
        <taxon>Pseudomonadati</taxon>
        <taxon>Pseudomonadota</taxon>
        <taxon>Gammaproteobacteria</taxon>
        <taxon>Salinisphaerales</taxon>
        <taxon>Salinisphaeraceae</taxon>
        <taxon>Salinisphaera</taxon>
    </lineage>
</organism>
<dbReference type="GO" id="GO:0046872">
    <property type="term" value="F:metal ion binding"/>
    <property type="evidence" value="ECO:0007669"/>
    <property type="project" value="UniProtKB-KW"/>
</dbReference>
<dbReference type="OrthoDB" id="9804944at2"/>
<proteinExistence type="predicted"/>
<sequence length="271" mass="29884">MSTSATDTVTIEQVELAVRDLALTRAFYENVLGLHPVHEQANWVTLGAGGRGFLRLTERRHADVPDPHAAGLFHTAFLMPSRTELARWLRHAIERGVRLDGASDHRVSEALYLHDPEGNGVEVYADRPRETWHWHDSRVQMATTRLDVPALLADADESAWAGVARDARIGHVHLQVGDTRRAEAFFGEQIGLDLTCRYPGASFFSRDGYHHHIAANSWNSAGAAERPRTMAGLQQIALGLAPGPTRAVEIADSWGVRYQIAPRRASPVVTG</sequence>
<keyword evidence="4" id="KW-1185">Reference proteome</keyword>
<dbReference type="EMBL" id="AFNV02000009">
    <property type="protein sequence ID" value="ERJ19447.1"/>
    <property type="molecule type" value="Genomic_DNA"/>
</dbReference>
<feature type="domain" description="VOC" evidence="2">
    <location>
        <begin position="10"/>
        <end position="126"/>
    </location>
</feature>
<evidence type="ECO:0000256" key="1">
    <source>
        <dbReference type="ARBA" id="ARBA00022723"/>
    </source>
</evidence>
<dbReference type="PROSITE" id="PS51819">
    <property type="entry name" value="VOC"/>
    <property type="match status" value="1"/>
</dbReference>
<dbReference type="PANTHER" id="PTHR43279">
    <property type="entry name" value="CATECHOL-2,3-DIOXYGENASE"/>
    <property type="match status" value="1"/>
</dbReference>
<dbReference type="eggNOG" id="COG2514">
    <property type="taxonomic scope" value="Bacteria"/>
</dbReference>
<keyword evidence="1" id="KW-0479">Metal-binding</keyword>
<dbReference type="GO" id="GO:0018577">
    <property type="term" value="F:catechol 2,3-dioxygenase activity"/>
    <property type="evidence" value="ECO:0007669"/>
    <property type="project" value="UniProtKB-EC"/>
</dbReference>
<reference evidence="3 4" key="2">
    <citation type="journal article" date="2013" name="PLoS ONE">
        <title>INDIGO - INtegrated Data Warehouse of MIcrobial GenOmes with Examples from the Red Sea Extremophiles.</title>
        <authorList>
            <person name="Alam I."/>
            <person name="Antunes A."/>
            <person name="Kamau A.A."/>
            <person name="Ba Alawi W."/>
            <person name="Kalkatawi M."/>
            <person name="Stingl U."/>
            <person name="Bajic V.B."/>
        </authorList>
    </citation>
    <scope>NUCLEOTIDE SEQUENCE [LARGE SCALE GENOMIC DNA]</scope>
    <source>
        <strain evidence="3 4">E1L3A</strain>
    </source>
</reference>
<dbReference type="InterPro" id="IPR018146">
    <property type="entry name" value="Glyoxalase_1_CS"/>
</dbReference>
<evidence type="ECO:0000313" key="4">
    <source>
        <dbReference type="Proteomes" id="UP000006242"/>
    </source>
</evidence>
<dbReference type="STRING" id="1033802.SSPSH_001515"/>
<dbReference type="InterPro" id="IPR037523">
    <property type="entry name" value="VOC_core"/>
</dbReference>
<gene>
    <name evidence="3" type="ORF">SSPSH_001515</name>
</gene>
<accession>U2EMQ2</accession>
<dbReference type="Pfam" id="PF00903">
    <property type="entry name" value="Glyoxalase"/>
    <property type="match status" value="1"/>
</dbReference>
<dbReference type="InterPro" id="IPR004360">
    <property type="entry name" value="Glyas_Fos-R_dOase_dom"/>
</dbReference>
<evidence type="ECO:0000259" key="2">
    <source>
        <dbReference type="PROSITE" id="PS51819"/>
    </source>
</evidence>
<evidence type="ECO:0000313" key="3">
    <source>
        <dbReference type="EMBL" id="ERJ19447.1"/>
    </source>
</evidence>
<comment type="caution">
    <text evidence="3">The sequence shown here is derived from an EMBL/GenBank/DDBJ whole genome shotgun (WGS) entry which is preliminary data.</text>
</comment>
<reference evidence="3 4" key="1">
    <citation type="journal article" date="2011" name="J. Bacteriol.">
        <title>Genome sequence of Salinisphaera shabanensis, a gammaproteobacterium from the harsh, variable environment of the brine-seawater interface of the Shaban Deep in the Red Sea.</title>
        <authorList>
            <person name="Antunes A."/>
            <person name="Alam I."/>
            <person name="Bajic V.B."/>
            <person name="Stingl U."/>
        </authorList>
    </citation>
    <scope>NUCLEOTIDE SEQUENCE [LARGE SCALE GENOMIC DNA]</scope>
    <source>
        <strain evidence="3 4">E1L3A</strain>
    </source>
</reference>
<name>U2EMQ2_9GAMM</name>